<dbReference type="eggNOG" id="ENOG502S6UH">
    <property type="taxonomic scope" value="Eukaryota"/>
</dbReference>
<dbReference type="Gene3D" id="3.40.30.10">
    <property type="entry name" value="Glutaredoxin"/>
    <property type="match status" value="1"/>
</dbReference>
<dbReference type="RefSeq" id="XP_008076903.1">
    <property type="nucleotide sequence ID" value="XM_008078712.1"/>
</dbReference>
<evidence type="ECO:0000313" key="3">
    <source>
        <dbReference type="EMBL" id="EPE36085.1"/>
    </source>
</evidence>
<keyword evidence="4" id="KW-1185">Reference proteome</keyword>
<dbReference type="HOGENOM" id="CLU_776229_0_0_1"/>
<feature type="region of interest" description="Disordered" evidence="2">
    <location>
        <begin position="300"/>
        <end position="357"/>
    </location>
</feature>
<feature type="compositionally biased region" description="Polar residues" evidence="2">
    <location>
        <begin position="188"/>
        <end position="202"/>
    </location>
</feature>
<dbReference type="Pfam" id="PF10262">
    <property type="entry name" value="Rdx"/>
    <property type="match status" value="1"/>
</dbReference>
<dbReference type="InterPro" id="IPR011893">
    <property type="entry name" value="Selenoprotein_Rdx-typ"/>
</dbReference>
<accession>S3DE98</accession>
<evidence type="ECO:0000256" key="1">
    <source>
        <dbReference type="ARBA" id="ARBA00023284"/>
    </source>
</evidence>
<feature type="compositionally biased region" description="Polar residues" evidence="2">
    <location>
        <begin position="266"/>
        <end position="279"/>
    </location>
</feature>
<feature type="compositionally biased region" description="Low complexity" evidence="2">
    <location>
        <begin position="316"/>
        <end position="329"/>
    </location>
</feature>
<dbReference type="GeneID" id="19464477"/>
<organism evidence="3 4">
    <name type="scientific">Glarea lozoyensis (strain ATCC 20868 / MF5171)</name>
    <dbReference type="NCBI Taxonomy" id="1116229"/>
    <lineage>
        <taxon>Eukaryota</taxon>
        <taxon>Fungi</taxon>
        <taxon>Dikarya</taxon>
        <taxon>Ascomycota</taxon>
        <taxon>Pezizomycotina</taxon>
        <taxon>Leotiomycetes</taxon>
        <taxon>Helotiales</taxon>
        <taxon>Helotiaceae</taxon>
        <taxon>Glarea</taxon>
    </lineage>
</organism>
<dbReference type="EMBL" id="KE145353">
    <property type="protein sequence ID" value="EPE36085.1"/>
    <property type="molecule type" value="Genomic_DNA"/>
</dbReference>
<dbReference type="OrthoDB" id="60822at2759"/>
<feature type="compositionally biased region" description="Low complexity" evidence="2">
    <location>
        <begin position="248"/>
        <end position="261"/>
    </location>
</feature>
<dbReference type="InterPro" id="IPR036249">
    <property type="entry name" value="Thioredoxin-like_sf"/>
</dbReference>
<gene>
    <name evidence="3" type="ORF">GLAREA_05423</name>
</gene>
<keyword evidence="1" id="KW-0676">Redox-active center</keyword>
<feature type="compositionally biased region" description="Acidic residues" evidence="2">
    <location>
        <begin position="348"/>
        <end position="357"/>
    </location>
</feature>
<protein>
    <submittedName>
        <fullName evidence="3">Thioredoxin-like protein</fullName>
    </submittedName>
</protein>
<feature type="compositionally biased region" description="Basic and acidic residues" evidence="2">
    <location>
        <begin position="330"/>
        <end position="340"/>
    </location>
</feature>
<feature type="region of interest" description="Disordered" evidence="2">
    <location>
        <begin position="171"/>
        <end position="279"/>
    </location>
</feature>
<feature type="compositionally biased region" description="Basic and acidic residues" evidence="2">
    <location>
        <begin position="300"/>
        <end position="310"/>
    </location>
</feature>
<evidence type="ECO:0000313" key="4">
    <source>
        <dbReference type="Proteomes" id="UP000016922"/>
    </source>
</evidence>
<proteinExistence type="predicted"/>
<dbReference type="PANTHER" id="PTHR36417">
    <property type="entry name" value="SELENOPROTEIN DOMAIN PROTEIN (AFU_ORTHOLOGUE AFUA_1G05220)"/>
    <property type="match status" value="1"/>
</dbReference>
<evidence type="ECO:0000256" key="2">
    <source>
        <dbReference type="SAM" id="MobiDB-lite"/>
    </source>
</evidence>
<dbReference type="SUPFAM" id="SSF52833">
    <property type="entry name" value="Thioredoxin-like"/>
    <property type="match status" value="1"/>
</dbReference>
<dbReference type="AlphaFoldDB" id="S3DE98"/>
<dbReference type="KEGG" id="glz:GLAREA_05423"/>
<reference evidence="3 4" key="1">
    <citation type="journal article" date="2013" name="BMC Genomics">
        <title>Genomics-driven discovery of the pneumocandin biosynthetic gene cluster in the fungus Glarea lozoyensis.</title>
        <authorList>
            <person name="Chen L."/>
            <person name="Yue Q."/>
            <person name="Zhang X."/>
            <person name="Xiang M."/>
            <person name="Wang C."/>
            <person name="Li S."/>
            <person name="Che Y."/>
            <person name="Ortiz-Lopez F.J."/>
            <person name="Bills G.F."/>
            <person name="Liu X."/>
            <person name="An Z."/>
        </authorList>
    </citation>
    <scope>NUCLEOTIDE SEQUENCE [LARGE SCALE GENOMIC DNA]</scope>
    <source>
        <strain evidence="4">ATCC 20868 / MF5171</strain>
    </source>
</reference>
<dbReference type="Proteomes" id="UP000016922">
    <property type="component" value="Unassembled WGS sequence"/>
</dbReference>
<sequence length="357" mass="38734">MLMMVCLVHVHRLLPRDPPVNSVVPIQISQSSESGDDEPFQVVNEVTRRNNPKQTVHTLFHPSNSTRTTAYPVANCIRLPLDYIKEPPGERIEARTVQFAQELLSTFSDLGEVALQPSTGGTFVVNLYHAYPTGDDEAAPLQKHLLWDRKAEGGFPETKELKRRVRDVIDPARNLGHVDGHKKKPSPSAIQTTQPDATQPPAQISLPAAPGFSTINISATSEPSTPLPLPSPISPLETHHRAKNTHIPTLSSQSSTSSTAPAPSPRNNINQNNAHPQTSTMGILPVTASMGELVIGGPSVEKEQSERKFTPMDIDGSTAMTSTTTGTGSADRRKSFKDGEAIGNTHEEECEDCKDLD</sequence>
<dbReference type="PANTHER" id="PTHR36417:SF2">
    <property type="entry name" value="SELENOPROTEIN DOMAIN PROTEIN (AFU_ORTHOLOGUE AFUA_1G05220)"/>
    <property type="match status" value="1"/>
</dbReference>
<name>S3DE98_GLAL2</name>